<sequence length="352" mass="39538">MIAISILQRVVMFFRLLILGLVTNAPHSNPRSSSLDVRFARGLLRQFQEYANPSPPLPGRPLGNGTGIEPSSLLEALFLSSSSEDEDDRDNHRSRSRNQRTNTVSSEQTRHQIIQQFVSFISNRMRDHDAEREPDHMRAHAVIDGLEPVSRDLLSRYEVVRGEDHPQRRAPCAVCYEPLDLDSSYNIEDDDPVEPIQTENKELSLVLPYHAAFPEVVAFPCLHLFHSECLLPWLARKTTCPTCRFDVDPDSLTLKGGSTQRPWVPPVDGVLEAWVGAEETKKFSRVKDGLLFPLPNTIAHIHLNAVPLTLGSEDRHSSDLDIPSLSSGYETDESASSVGSFRTCYEGENRFL</sequence>
<organism evidence="1 2">
    <name type="scientific">Thelephora ganbajun</name>
    <name type="common">Ganba fungus</name>
    <dbReference type="NCBI Taxonomy" id="370292"/>
    <lineage>
        <taxon>Eukaryota</taxon>
        <taxon>Fungi</taxon>
        <taxon>Dikarya</taxon>
        <taxon>Basidiomycota</taxon>
        <taxon>Agaricomycotina</taxon>
        <taxon>Agaricomycetes</taxon>
        <taxon>Thelephorales</taxon>
        <taxon>Thelephoraceae</taxon>
        <taxon>Thelephora</taxon>
    </lineage>
</organism>
<reference evidence="1" key="2">
    <citation type="journal article" date="2020" name="Nat. Commun.">
        <title>Large-scale genome sequencing of mycorrhizal fungi provides insights into the early evolution of symbiotic traits.</title>
        <authorList>
            <person name="Miyauchi S."/>
            <person name="Kiss E."/>
            <person name="Kuo A."/>
            <person name="Drula E."/>
            <person name="Kohler A."/>
            <person name="Sanchez-Garcia M."/>
            <person name="Morin E."/>
            <person name="Andreopoulos B."/>
            <person name="Barry K.W."/>
            <person name="Bonito G."/>
            <person name="Buee M."/>
            <person name="Carver A."/>
            <person name="Chen C."/>
            <person name="Cichocki N."/>
            <person name="Clum A."/>
            <person name="Culley D."/>
            <person name="Crous P.W."/>
            <person name="Fauchery L."/>
            <person name="Girlanda M."/>
            <person name="Hayes R.D."/>
            <person name="Keri Z."/>
            <person name="LaButti K."/>
            <person name="Lipzen A."/>
            <person name="Lombard V."/>
            <person name="Magnuson J."/>
            <person name="Maillard F."/>
            <person name="Murat C."/>
            <person name="Nolan M."/>
            <person name="Ohm R.A."/>
            <person name="Pangilinan J."/>
            <person name="Pereira M.F."/>
            <person name="Perotto S."/>
            <person name="Peter M."/>
            <person name="Pfister S."/>
            <person name="Riley R."/>
            <person name="Sitrit Y."/>
            <person name="Stielow J.B."/>
            <person name="Szollosi G."/>
            <person name="Zifcakova L."/>
            <person name="Stursova M."/>
            <person name="Spatafora J.W."/>
            <person name="Tedersoo L."/>
            <person name="Vaario L.M."/>
            <person name="Yamada A."/>
            <person name="Yan M."/>
            <person name="Wang P."/>
            <person name="Xu J."/>
            <person name="Bruns T."/>
            <person name="Baldrian P."/>
            <person name="Vilgalys R."/>
            <person name="Dunand C."/>
            <person name="Henrissat B."/>
            <person name="Grigoriev I.V."/>
            <person name="Hibbett D."/>
            <person name="Nagy L.G."/>
            <person name="Martin F.M."/>
        </authorList>
    </citation>
    <scope>NUCLEOTIDE SEQUENCE</scope>
    <source>
        <strain evidence="1">P2</strain>
    </source>
</reference>
<proteinExistence type="predicted"/>
<dbReference type="Proteomes" id="UP000886501">
    <property type="component" value="Unassembled WGS sequence"/>
</dbReference>
<gene>
    <name evidence="1" type="ORF">BDM02DRAFT_1278660</name>
</gene>
<comment type="caution">
    <text evidence="1">The sequence shown here is derived from an EMBL/GenBank/DDBJ whole genome shotgun (WGS) entry which is preliminary data.</text>
</comment>
<dbReference type="EMBL" id="MU118175">
    <property type="protein sequence ID" value="KAF9643923.1"/>
    <property type="molecule type" value="Genomic_DNA"/>
</dbReference>
<keyword evidence="2" id="KW-1185">Reference proteome</keyword>
<reference evidence="1" key="1">
    <citation type="submission" date="2019-10" db="EMBL/GenBank/DDBJ databases">
        <authorList>
            <consortium name="DOE Joint Genome Institute"/>
            <person name="Kuo A."/>
            <person name="Miyauchi S."/>
            <person name="Kiss E."/>
            <person name="Drula E."/>
            <person name="Kohler A."/>
            <person name="Sanchez-Garcia M."/>
            <person name="Andreopoulos B."/>
            <person name="Barry K.W."/>
            <person name="Bonito G."/>
            <person name="Buee M."/>
            <person name="Carver A."/>
            <person name="Chen C."/>
            <person name="Cichocki N."/>
            <person name="Clum A."/>
            <person name="Culley D."/>
            <person name="Crous P.W."/>
            <person name="Fauchery L."/>
            <person name="Girlanda M."/>
            <person name="Hayes R."/>
            <person name="Keri Z."/>
            <person name="Labutti K."/>
            <person name="Lipzen A."/>
            <person name="Lombard V."/>
            <person name="Magnuson J."/>
            <person name="Maillard F."/>
            <person name="Morin E."/>
            <person name="Murat C."/>
            <person name="Nolan M."/>
            <person name="Ohm R."/>
            <person name="Pangilinan J."/>
            <person name="Pereira M."/>
            <person name="Perotto S."/>
            <person name="Peter M."/>
            <person name="Riley R."/>
            <person name="Sitrit Y."/>
            <person name="Stielow B."/>
            <person name="Szollosi G."/>
            <person name="Zifcakova L."/>
            <person name="Stursova M."/>
            <person name="Spatafora J.W."/>
            <person name="Tedersoo L."/>
            <person name="Vaario L.-M."/>
            <person name="Yamada A."/>
            <person name="Yan M."/>
            <person name="Wang P."/>
            <person name="Xu J."/>
            <person name="Bruns T."/>
            <person name="Baldrian P."/>
            <person name="Vilgalys R."/>
            <person name="Henrissat B."/>
            <person name="Grigoriev I.V."/>
            <person name="Hibbett D."/>
            <person name="Nagy L.G."/>
            <person name="Martin F.M."/>
        </authorList>
    </citation>
    <scope>NUCLEOTIDE SEQUENCE</scope>
    <source>
        <strain evidence="1">P2</strain>
    </source>
</reference>
<evidence type="ECO:0000313" key="1">
    <source>
        <dbReference type="EMBL" id="KAF9643923.1"/>
    </source>
</evidence>
<accession>A0ACB6Z3E8</accession>
<name>A0ACB6Z3E8_THEGA</name>
<protein>
    <submittedName>
        <fullName evidence="1">Uncharacterized protein</fullName>
    </submittedName>
</protein>
<evidence type="ECO:0000313" key="2">
    <source>
        <dbReference type="Proteomes" id="UP000886501"/>
    </source>
</evidence>